<name>A0ABW5G3P0_9PSEU</name>
<evidence type="ECO:0000259" key="2">
    <source>
        <dbReference type="Pfam" id="PF00975"/>
    </source>
</evidence>
<evidence type="ECO:0000313" key="3">
    <source>
        <dbReference type="EMBL" id="MFD2420332.1"/>
    </source>
</evidence>
<dbReference type="SUPFAM" id="SSF53474">
    <property type="entry name" value="alpha/beta-Hydrolases"/>
    <property type="match status" value="1"/>
</dbReference>
<organism evidence="3 4">
    <name type="scientific">Amycolatopsis pigmentata</name>
    <dbReference type="NCBI Taxonomy" id="450801"/>
    <lineage>
        <taxon>Bacteria</taxon>
        <taxon>Bacillati</taxon>
        <taxon>Actinomycetota</taxon>
        <taxon>Actinomycetes</taxon>
        <taxon>Pseudonocardiales</taxon>
        <taxon>Pseudonocardiaceae</taxon>
        <taxon>Amycolatopsis</taxon>
    </lineage>
</organism>
<comment type="caution">
    <text evidence="3">The sequence shown here is derived from an EMBL/GenBank/DDBJ whole genome shotgun (WGS) entry which is preliminary data.</text>
</comment>
<evidence type="ECO:0000313" key="4">
    <source>
        <dbReference type="Proteomes" id="UP001597417"/>
    </source>
</evidence>
<gene>
    <name evidence="3" type="ORF">ACFSXZ_28775</name>
</gene>
<dbReference type="EMBL" id="JBHUKR010000017">
    <property type="protein sequence ID" value="MFD2420332.1"/>
    <property type="molecule type" value="Genomic_DNA"/>
</dbReference>
<dbReference type="PANTHER" id="PTHR11487:SF0">
    <property type="entry name" value="S-ACYL FATTY ACID SYNTHASE THIOESTERASE, MEDIUM CHAIN"/>
    <property type="match status" value="1"/>
</dbReference>
<dbReference type="PANTHER" id="PTHR11487">
    <property type="entry name" value="THIOESTERASE"/>
    <property type="match status" value="1"/>
</dbReference>
<dbReference type="InterPro" id="IPR012223">
    <property type="entry name" value="TEII"/>
</dbReference>
<dbReference type="RefSeq" id="WP_378268355.1">
    <property type="nucleotide sequence ID" value="NZ_JBHUKR010000017.1"/>
</dbReference>
<protein>
    <submittedName>
        <fullName evidence="3">Thioesterase II family protein</fullName>
    </submittedName>
</protein>
<reference evidence="4" key="1">
    <citation type="journal article" date="2019" name="Int. J. Syst. Evol. Microbiol.">
        <title>The Global Catalogue of Microorganisms (GCM) 10K type strain sequencing project: providing services to taxonomists for standard genome sequencing and annotation.</title>
        <authorList>
            <consortium name="The Broad Institute Genomics Platform"/>
            <consortium name="The Broad Institute Genome Sequencing Center for Infectious Disease"/>
            <person name="Wu L."/>
            <person name="Ma J."/>
        </authorList>
    </citation>
    <scope>NUCLEOTIDE SEQUENCE [LARGE SCALE GENOMIC DNA]</scope>
    <source>
        <strain evidence="4">CGMCC 4.7645</strain>
    </source>
</reference>
<dbReference type="InterPro" id="IPR029058">
    <property type="entry name" value="AB_hydrolase_fold"/>
</dbReference>
<accession>A0ABW5G3P0</accession>
<evidence type="ECO:0000256" key="1">
    <source>
        <dbReference type="ARBA" id="ARBA00007169"/>
    </source>
</evidence>
<dbReference type="Gene3D" id="3.40.50.1820">
    <property type="entry name" value="alpha/beta hydrolase"/>
    <property type="match status" value="1"/>
</dbReference>
<sequence length="250" mass="28230">MTTVRRNPWLVGRQAPGSPETTLYCFPHSGGIAGEYVRWAPELPGTQVYAIGLPGRASRTREKPITDMRTLVRTLVDEVPFGESFVLFGHSFGALLAFEVARELRDRGLQEPERLVLSGCPAPQSGIEVLDVTALSDRDIMVRLGDRYGGIPPEVLDNAELLTQLAPAFRQDYLLLGRYSFEPGRPLAVPAAIFGGSKDNVPRERLEQWRELFEAVPPLRMFDGGHFYFREDDRRFFSELRTFLHHQSSR</sequence>
<proteinExistence type="inferred from homology"/>
<dbReference type="Proteomes" id="UP001597417">
    <property type="component" value="Unassembled WGS sequence"/>
</dbReference>
<comment type="similarity">
    <text evidence="1">Belongs to the thioesterase family.</text>
</comment>
<feature type="domain" description="Thioesterase" evidence="2">
    <location>
        <begin position="22"/>
        <end position="235"/>
    </location>
</feature>
<keyword evidence="4" id="KW-1185">Reference proteome</keyword>
<dbReference type="InterPro" id="IPR001031">
    <property type="entry name" value="Thioesterase"/>
</dbReference>
<dbReference type="Pfam" id="PF00975">
    <property type="entry name" value="Thioesterase"/>
    <property type="match status" value="1"/>
</dbReference>